<dbReference type="EMBL" id="CP047593">
    <property type="protein sequence ID" value="QHI70699.1"/>
    <property type="molecule type" value="Genomic_DNA"/>
</dbReference>
<keyword evidence="6" id="KW-1185">Reference proteome</keyword>
<dbReference type="RefSeq" id="WP_160629871.1">
    <property type="nucleotide sequence ID" value="NZ_CP047593.1"/>
</dbReference>
<keyword evidence="1" id="KW-0547">Nucleotide-binding</keyword>
<dbReference type="GO" id="GO:0016887">
    <property type="term" value="F:ATP hydrolysis activity"/>
    <property type="evidence" value="ECO:0007669"/>
    <property type="project" value="InterPro"/>
</dbReference>
<dbReference type="InterPro" id="IPR027417">
    <property type="entry name" value="P-loop_NTPase"/>
</dbReference>
<dbReference type="Gene3D" id="3.40.50.300">
    <property type="entry name" value="P-loop containing nucleotide triphosphate hydrolases"/>
    <property type="match status" value="2"/>
</dbReference>
<proteinExistence type="predicted"/>
<dbReference type="PROSITE" id="PS00211">
    <property type="entry name" value="ABC_TRANSPORTER_1"/>
    <property type="match status" value="1"/>
</dbReference>
<dbReference type="AlphaFoldDB" id="A0A6P1M7I3"/>
<accession>A0A6P1M7I3</accession>
<dbReference type="Pfam" id="PF00005">
    <property type="entry name" value="ABC_tran"/>
    <property type="match status" value="2"/>
</dbReference>
<dbReference type="PANTHER" id="PTHR42855">
    <property type="entry name" value="ABC TRANSPORTER ATP-BINDING SUBUNIT"/>
    <property type="match status" value="1"/>
</dbReference>
<dbReference type="CDD" id="cd03221">
    <property type="entry name" value="ABCF_EF-3"/>
    <property type="match status" value="2"/>
</dbReference>
<organism evidence="5 6">
    <name type="scientific">Tichowtungia aerotolerans</name>
    <dbReference type="NCBI Taxonomy" id="2697043"/>
    <lineage>
        <taxon>Bacteria</taxon>
        <taxon>Pseudomonadati</taxon>
        <taxon>Kiritimatiellota</taxon>
        <taxon>Tichowtungiia</taxon>
        <taxon>Tichowtungiales</taxon>
        <taxon>Tichowtungiaceae</taxon>
        <taxon>Tichowtungia</taxon>
    </lineage>
</organism>
<dbReference type="FunFam" id="3.40.50.300:FF:000011">
    <property type="entry name" value="Putative ABC transporter ATP-binding component"/>
    <property type="match status" value="1"/>
</dbReference>
<dbReference type="SMART" id="SM00382">
    <property type="entry name" value="AAA"/>
    <property type="match status" value="2"/>
</dbReference>
<reference evidence="5 6" key="1">
    <citation type="submission" date="2020-01" db="EMBL/GenBank/DDBJ databases">
        <title>Ponticoccus aerotolerans gen. nov., sp. nov., an anaerobic bacterium and proposal of Ponticoccusceae fam. nov., Ponticoccusles ord. nov. and Ponticoccuse classis nov. in the phylum Kiritimatiellaeota.</title>
        <authorList>
            <person name="Zhou L.Y."/>
            <person name="Du Z.J."/>
        </authorList>
    </citation>
    <scope>NUCLEOTIDE SEQUENCE [LARGE SCALE GENOMIC DNA]</scope>
    <source>
        <strain evidence="5 6">S-5007</strain>
    </source>
</reference>
<evidence type="ECO:0000256" key="2">
    <source>
        <dbReference type="ARBA" id="ARBA00022840"/>
    </source>
</evidence>
<sequence>MLKLGDGLIFMGDILLNLFVRASSDVSKLWNRLRQGLLLFSKPWKLSGLMIDFIQVTKRFGTQEVLVDVSFRINAGEHVGIVGPNGAGKSTVFGLISGETSTDSGDVTLPKNVRLGHLHQQLHSYAQTDSLIDYATDSIPELKTIHAEIHELEHRLEKESGSGQMLERLGELQHEYEHLGGYAMRARAEAALSGLGFKEAEFNNPFQSFSGGWQMRAELVRTLIAQPDVLMLDEPSNYLDLPAVEWLQRFLRGFSGTMLLISHDRYLLESLTDRTLEIQGGSAVKYAGGYSYYVKEREQRHLQQAAEYRNYVEKKEQLESFINRFRAKSTKAAQVQSRVKMLEKMDAVRMPPKPPQAANLRIAPPPRCGAQIMQLENLGFSYDGERWIFRDVNLDIQNGQKIAIVGYNGMGKTTLLRVIAGTLQAGEGRLREGHKVVLGYQSQDFAETMPPDKTVLGVVRDAGNNVSERDVRGLLGSFGFSGDSVDKQVAVLSGGEKIRLAFARIFINPPNFLLLDEPTTHLDIQGREGLEKAIREYPGTVCLVSHDVSFVRGAADHIVEVRDGCVSSFPGGYDYYLEKTAGQETIEGRKTKVQSPDNVQPSAANPKAARAERAKMREAQKGLRRMEAEMETLQAAQQELHQQMASGNPELDYAVLNIQLSELTQKLTALEARWLEEADRLEG</sequence>
<name>A0A6P1M7I3_9BACT</name>
<feature type="region of interest" description="Disordered" evidence="3">
    <location>
        <begin position="590"/>
        <end position="614"/>
    </location>
</feature>
<dbReference type="Pfam" id="PF12848">
    <property type="entry name" value="ABC_tran_Xtn"/>
    <property type="match status" value="1"/>
</dbReference>
<evidence type="ECO:0000256" key="1">
    <source>
        <dbReference type="ARBA" id="ARBA00022741"/>
    </source>
</evidence>
<gene>
    <name evidence="5" type="ORF">GT409_15045</name>
</gene>
<dbReference type="InterPro" id="IPR032781">
    <property type="entry name" value="ABC_tran_Xtn"/>
</dbReference>
<feature type="compositionally biased region" description="Polar residues" evidence="3">
    <location>
        <begin position="593"/>
        <end position="602"/>
    </location>
</feature>
<dbReference type="KEGG" id="taer:GT409_15045"/>
<feature type="domain" description="ABC transporter" evidence="4">
    <location>
        <begin position="51"/>
        <end position="305"/>
    </location>
</feature>
<dbReference type="PANTHER" id="PTHR42855:SF2">
    <property type="entry name" value="DRUG RESISTANCE ABC TRANSPORTER,ATP-BINDING PROTEIN"/>
    <property type="match status" value="1"/>
</dbReference>
<evidence type="ECO:0000313" key="5">
    <source>
        <dbReference type="EMBL" id="QHI70699.1"/>
    </source>
</evidence>
<dbReference type="InterPro" id="IPR003593">
    <property type="entry name" value="AAA+_ATPase"/>
</dbReference>
<dbReference type="InterPro" id="IPR017871">
    <property type="entry name" value="ABC_transporter-like_CS"/>
</dbReference>
<dbReference type="InterPro" id="IPR003439">
    <property type="entry name" value="ABC_transporter-like_ATP-bd"/>
</dbReference>
<evidence type="ECO:0000259" key="4">
    <source>
        <dbReference type="PROSITE" id="PS50893"/>
    </source>
</evidence>
<evidence type="ECO:0000313" key="6">
    <source>
        <dbReference type="Proteomes" id="UP000464954"/>
    </source>
</evidence>
<dbReference type="SUPFAM" id="SSF52540">
    <property type="entry name" value="P-loop containing nucleoside triphosphate hydrolases"/>
    <property type="match status" value="2"/>
</dbReference>
<dbReference type="Proteomes" id="UP000464954">
    <property type="component" value="Chromosome"/>
</dbReference>
<evidence type="ECO:0000256" key="3">
    <source>
        <dbReference type="SAM" id="MobiDB-lite"/>
    </source>
</evidence>
<dbReference type="InterPro" id="IPR051309">
    <property type="entry name" value="ABCF_ATPase"/>
</dbReference>
<dbReference type="GO" id="GO:0005524">
    <property type="term" value="F:ATP binding"/>
    <property type="evidence" value="ECO:0007669"/>
    <property type="project" value="UniProtKB-KW"/>
</dbReference>
<dbReference type="PROSITE" id="PS50893">
    <property type="entry name" value="ABC_TRANSPORTER_2"/>
    <property type="match status" value="2"/>
</dbReference>
<protein>
    <submittedName>
        <fullName evidence="5">ATP-binding cassette domain-containing protein</fullName>
    </submittedName>
</protein>
<feature type="domain" description="ABC transporter" evidence="4">
    <location>
        <begin position="373"/>
        <end position="588"/>
    </location>
</feature>
<keyword evidence="2 5" id="KW-0067">ATP-binding</keyword>